<dbReference type="Proteomes" id="UP001279734">
    <property type="component" value="Unassembled WGS sequence"/>
</dbReference>
<sequence>MPLNSLILKFPLFLHLVPSPLSPDTHLPLVELPDPDVVAGVSQDGPVLSSHLSANLDCVDFECGSSGPVLSSDVSFSSVPVASVAFAFANGVLPQTKSRSPCQNPVPPSGGLPEMIHNSVSNPASLVGDSSLSSSTILQDYVQVTSRDEPSCPGSQPAAPVNLSISPASAISLGAAACPLGVSWSSVVQ</sequence>
<evidence type="ECO:0000313" key="2">
    <source>
        <dbReference type="Proteomes" id="UP001279734"/>
    </source>
</evidence>
<dbReference type="EMBL" id="BSYO01000020">
    <property type="protein sequence ID" value="GMH19249.1"/>
    <property type="molecule type" value="Genomic_DNA"/>
</dbReference>
<evidence type="ECO:0000313" key="1">
    <source>
        <dbReference type="EMBL" id="GMH19249.1"/>
    </source>
</evidence>
<dbReference type="AlphaFoldDB" id="A0AAD3SYW7"/>
<protein>
    <submittedName>
        <fullName evidence="1">Uncharacterized protein</fullName>
    </submittedName>
</protein>
<reference evidence="1" key="1">
    <citation type="submission" date="2023-05" db="EMBL/GenBank/DDBJ databases">
        <title>Nepenthes gracilis genome sequencing.</title>
        <authorList>
            <person name="Fukushima K."/>
        </authorList>
    </citation>
    <scope>NUCLEOTIDE SEQUENCE</scope>
    <source>
        <strain evidence="1">SING2019-196</strain>
    </source>
</reference>
<keyword evidence="2" id="KW-1185">Reference proteome</keyword>
<organism evidence="1 2">
    <name type="scientific">Nepenthes gracilis</name>
    <name type="common">Slender pitcher plant</name>
    <dbReference type="NCBI Taxonomy" id="150966"/>
    <lineage>
        <taxon>Eukaryota</taxon>
        <taxon>Viridiplantae</taxon>
        <taxon>Streptophyta</taxon>
        <taxon>Embryophyta</taxon>
        <taxon>Tracheophyta</taxon>
        <taxon>Spermatophyta</taxon>
        <taxon>Magnoliopsida</taxon>
        <taxon>eudicotyledons</taxon>
        <taxon>Gunneridae</taxon>
        <taxon>Pentapetalae</taxon>
        <taxon>Caryophyllales</taxon>
        <taxon>Nepenthaceae</taxon>
        <taxon>Nepenthes</taxon>
    </lineage>
</organism>
<gene>
    <name evidence="1" type="ORF">Nepgr_021090</name>
</gene>
<name>A0AAD3SYW7_NEPGR</name>
<comment type="caution">
    <text evidence="1">The sequence shown here is derived from an EMBL/GenBank/DDBJ whole genome shotgun (WGS) entry which is preliminary data.</text>
</comment>
<proteinExistence type="predicted"/>
<accession>A0AAD3SYW7</accession>